<sequence length="681" mass="69114">MLRVSAGQYAQLAVQAVTGAKEVDLKVGSVVKATLLEKHGDGEATVQIGGAKVRAKLEANLQPGDRVNLLVAGQTARGALELKVVGKAGSEASSGVDAASLLQALGLPELEEAKAVVREFAARGVPLRTDTVKAAVEALHQLGISKPTPEQVATIGKMAELGIPINKSTVEAMLALETGPKLHDLLTRLATNLRTALPASLFAAGASPESAPSPGQTGTVQAGIAQTGTAPTGTAPTGAAQTRAAPTGTAQTGAAQTGAAQTGAAQTSTAQTGTAQTGTAQTGAAQTGAAQTGAAQTGAAQTGAAQTSTAQTGTAQTSTAQTGTAQTSTAQTSTVQTGTVQTGTAATGAAPTAGTAPTSTAPTGTAPTGTTQTGTAQTGTAQTGSGPVSQRAFAASGNAGLFLENEMGRPNLTGADSTPRSVLSESTVRDLAWLARTAEELLATVPESDHADLADKARRLGLGLEERLAHTMRRLPTDADPEALRTAANSALRADLTSDGSLKSALLRVAAVADDLSAAGFPHLADDVSTLLRHVSGQQVMQTAGAERSDLFYQFTAIPFQAGGKGQTLELHVMSRKNNGQKAIDPSNCYVLFRLDLPHLGQTDIHLHIVDKVVGIRFQTAPDSARIELTGGEQRELRDALQNVGFHLGVVRSETKTPPAPGERLPLLPPVLTQGAVDMKI</sequence>
<evidence type="ECO:0000313" key="3">
    <source>
        <dbReference type="Proteomes" id="UP001208017"/>
    </source>
</evidence>
<dbReference type="RefSeq" id="WP_267149722.1">
    <property type="nucleotide sequence ID" value="NZ_JAPMLT010000001.1"/>
</dbReference>
<proteinExistence type="predicted"/>
<feature type="region of interest" description="Disordered" evidence="1">
    <location>
        <begin position="315"/>
        <end position="391"/>
    </location>
</feature>
<feature type="region of interest" description="Disordered" evidence="1">
    <location>
        <begin position="226"/>
        <end position="277"/>
    </location>
</feature>
<evidence type="ECO:0000256" key="1">
    <source>
        <dbReference type="SAM" id="MobiDB-lite"/>
    </source>
</evidence>
<organism evidence="2 3">
    <name type="scientific">Tumebacillus lacus</name>
    <dbReference type="NCBI Taxonomy" id="2995335"/>
    <lineage>
        <taxon>Bacteria</taxon>
        <taxon>Bacillati</taxon>
        <taxon>Bacillota</taxon>
        <taxon>Bacilli</taxon>
        <taxon>Bacillales</taxon>
        <taxon>Alicyclobacillaceae</taxon>
        <taxon>Tumebacillus</taxon>
    </lineage>
</organism>
<keyword evidence="3" id="KW-1185">Reference proteome</keyword>
<name>A0ABT3WYC4_9BACL</name>
<accession>A0ABT3WYC4</accession>
<feature type="compositionally biased region" description="Low complexity" evidence="1">
    <location>
        <begin position="315"/>
        <end position="386"/>
    </location>
</feature>
<reference evidence="2 3" key="1">
    <citation type="submission" date="2022-11" db="EMBL/GenBank/DDBJ databases">
        <title>Study of microbial diversity in lake waters.</title>
        <authorList>
            <person name="Zhang J."/>
        </authorList>
    </citation>
    <scope>NUCLEOTIDE SEQUENCE [LARGE SCALE GENOMIC DNA]</scope>
    <source>
        <strain evidence="2 3">DT12</strain>
    </source>
</reference>
<evidence type="ECO:0000313" key="2">
    <source>
        <dbReference type="EMBL" id="MCX7568477.1"/>
    </source>
</evidence>
<dbReference type="EMBL" id="JAPMLT010000001">
    <property type="protein sequence ID" value="MCX7568477.1"/>
    <property type="molecule type" value="Genomic_DNA"/>
</dbReference>
<gene>
    <name evidence="2" type="ORF">OS242_00665</name>
</gene>
<dbReference type="Proteomes" id="UP001208017">
    <property type="component" value="Unassembled WGS sequence"/>
</dbReference>
<protein>
    <recommendedName>
        <fullName evidence="4">Flagellar hook-length control protein-like C-terminal domain-containing protein</fullName>
    </recommendedName>
</protein>
<evidence type="ECO:0008006" key="4">
    <source>
        <dbReference type="Google" id="ProtNLM"/>
    </source>
</evidence>
<comment type="caution">
    <text evidence="2">The sequence shown here is derived from an EMBL/GenBank/DDBJ whole genome shotgun (WGS) entry which is preliminary data.</text>
</comment>